<dbReference type="InterPro" id="IPR036264">
    <property type="entry name" value="Bact_exopeptidase_dim_dom"/>
</dbReference>
<keyword evidence="7 11" id="KW-0479">Metal-binding</keyword>
<evidence type="ECO:0000256" key="13">
    <source>
        <dbReference type="PIRSR" id="PIRSR037215-2"/>
    </source>
</evidence>
<evidence type="ECO:0000256" key="10">
    <source>
        <dbReference type="ARBA" id="ARBA00023049"/>
    </source>
</evidence>
<comment type="catalytic activity">
    <reaction evidence="1 11">
        <text>Release of the N-terminal residue from a tripeptide.</text>
        <dbReference type="EC" id="3.4.11.4"/>
    </reaction>
</comment>
<evidence type="ECO:0000256" key="3">
    <source>
        <dbReference type="ARBA" id="ARBA00009692"/>
    </source>
</evidence>
<dbReference type="PROSITE" id="PS00759">
    <property type="entry name" value="ARGE_DAPE_CPG2_2"/>
    <property type="match status" value="1"/>
</dbReference>
<evidence type="ECO:0000256" key="5">
    <source>
        <dbReference type="ARBA" id="ARBA00022490"/>
    </source>
</evidence>
<dbReference type="GO" id="GO:0008237">
    <property type="term" value="F:metallopeptidase activity"/>
    <property type="evidence" value="ECO:0007669"/>
    <property type="project" value="UniProtKB-KW"/>
</dbReference>
<dbReference type="InterPro" id="IPR010161">
    <property type="entry name" value="Peptidase_M20B"/>
</dbReference>
<evidence type="ECO:0000256" key="11">
    <source>
        <dbReference type="HAMAP-Rule" id="MF_00550"/>
    </source>
</evidence>
<keyword evidence="9 11" id="KW-0862">Zinc</keyword>
<comment type="cofactor">
    <cofactor evidence="11 13">
        <name>Zn(2+)</name>
        <dbReference type="ChEBI" id="CHEBI:29105"/>
    </cofactor>
    <text evidence="11 13">Binds 2 Zn(2+) ions per subunit.</text>
</comment>
<accession>A0A7Y2PM67</accession>
<evidence type="ECO:0000259" key="14">
    <source>
        <dbReference type="Pfam" id="PF07687"/>
    </source>
</evidence>
<organism evidence="15 16">
    <name type="scientific">Caldanaerobacter subterraneus</name>
    <dbReference type="NCBI Taxonomy" id="911092"/>
    <lineage>
        <taxon>Bacteria</taxon>
        <taxon>Bacillati</taxon>
        <taxon>Bacillota</taxon>
        <taxon>Clostridia</taxon>
        <taxon>Thermoanaerobacterales</taxon>
        <taxon>Thermoanaerobacteraceae</taxon>
        <taxon>Caldanaerobacter</taxon>
    </lineage>
</organism>
<dbReference type="PANTHER" id="PTHR42994">
    <property type="entry name" value="PEPTIDASE T"/>
    <property type="match status" value="1"/>
</dbReference>
<dbReference type="InterPro" id="IPR001261">
    <property type="entry name" value="ArgE/DapE_CS"/>
</dbReference>
<dbReference type="Gene3D" id="3.30.70.360">
    <property type="match status" value="1"/>
</dbReference>
<dbReference type="NCBIfam" id="NF003976">
    <property type="entry name" value="PRK05469.1"/>
    <property type="match status" value="1"/>
</dbReference>
<feature type="binding site" evidence="11 13">
    <location>
        <position position="380"/>
    </location>
    <ligand>
        <name>Zn(2+)</name>
        <dbReference type="ChEBI" id="CHEBI:29105"/>
        <label>2</label>
    </ligand>
</feature>
<comment type="similarity">
    <text evidence="3 11">Belongs to the peptidase M20B family.</text>
</comment>
<evidence type="ECO:0000256" key="8">
    <source>
        <dbReference type="ARBA" id="ARBA00022801"/>
    </source>
</evidence>
<dbReference type="Proteomes" id="UP000529861">
    <property type="component" value="Unassembled WGS sequence"/>
</dbReference>
<dbReference type="SUPFAM" id="SSF55031">
    <property type="entry name" value="Bacterial exopeptidase dimerisation domain"/>
    <property type="match status" value="1"/>
</dbReference>
<name>A0A7Y2PM67_9THEO</name>
<dbReference type="Gene3D" id="3.40.630.10">
    <property type="entry name" value="Zn peptidases"/>
    <property type="match status" value="1"/>
</dbReference>
<evidence type="ECO:0000313" key="16">
    <source>
        <dbReference type="Proteomes" id="UP000529861"/>
    </source>
</evidence>
<dbReference type="GO" id="GO:0005829">
    <property type="term" value="C:cytosol"/>
    <property type="evidence" value="ECO:0007669"/>
    <property type="project" value="TreeGrafter"/>
</dbReference>
<feature type="binding site" evidence="11 13">
    <location>
        <position position="176"/>
    </location>
    <ligand>
        <name>Zn(2+)</name>
        <dbReference type="ChEBI" id="CHEBI:29105"/>
        <label>2</label>
    </ligand>
</feature>
<dbReference type="SUPFAM" id="SSF53187">
    <property type="entry name" value="Zn-dependent exopeptidases"/>
    <property type="match status" value="1"/>
</dbReference>
<feature type="domain" description="Peptidase M20 dimerisation" evidence="14">
    <location>
        <begin position="207"/>
        <end position="310"/>
    </location>
</feature>
<evidence type="ECO:0000256" key="12">
    <source>
        <dbReference type="PIRSR" id="PIRSR037215-1"/>
    </source>
</evidence>
<feature type="active site" description="Proton acceptor" evidence="11 12">
    <location>
        <position position="175"/>
    </location>
</feature>
<dbReference type="PROSITE" id="PS00758">
    <property type="entry name" value="ARGE_DAPE_CPG2_1"/>
    <property type="match status" value="1"/>
</dbReference>
<feature type="active site" evidence="11 12">
    <location>
        <position position="80"/>
    </location>
</feature>
<feature type="binding site" evidence="11 13">
    <location>
        <position position="78"/>
    </location>
    <ligand>
        <name>Zn(2+)</name>
        <dbReference type="ChEBI" id="CHEBI:29105"/>
        <label>1</label>
    </ligand>
</feature>
<dbReference type="GO" id="GO:0008270">
    <property type="term" value="F:zinc ion binding"/>
    <property type="evidence" value="ECO:0007669"/>
    <property type="project" value="UniProtKB-UniRule"/>
</dbReference>
<evidence type="ECO:0000256" key="7">
    <source>
        <dbReference type="ARBA" id="ARBA00022723"/>
    </source>
</evidence>
<protein>
    <recommendedName>
        <fullName evidence="11">Peptidase T</fullName>
        <ecNumber evidence="11">3.4.11.4</ecNumber>
    </recommendedName>
    <alternativeName>
        <fullName evidence="11">Aminotripeptidase</fullName>
        <shortName evidence="11">Tripeptidase</shortName>
    </alternativeName>
    <alternativeName>
        <fullName evidence="11">Tripeptide aminopeptidase</fullName>
    </alternativeName>
</protein>
<evidence type="ECO:0000256" key="1">
    <source>
        <dbReference type="ARBA" id="ARBA00000870"/>
    </source>
</evidence>
<evidence type="ECO:0000256" key="2">
    <source>
        <dbReference type="ARBA" id="ARBA00004496"/>
    </source>
</evidence>
<sequence>MSKVVERFLKYVKYHTTSDENSNTFPSTEGQLIFARELAKELKELGLSEVEVDENGYVTALLPANTDKKIPTIGFIAHMDTSPDMCGKDVKPQIIENYDGNDIVLNKEKGIILSPSEFPELKNYIGKTLITTDGTTLLGADDKAGIAEIITAIEYLINHPEIEHGNVKIAFTPDEEIGRGVDKFNVKKFACDFAYTVDGGELGTIEYENFNAASAKIKIHGRNVHPGTAKGKMKNSILIGIELQNMLPELERPEHTEGYQGFYHLNNFQGTVEETSMYYIIRDFDKQAFSDKKEYIKSIVEALNKKYGEGTVELELKDQYYNMREVIEKHMHIVETAMEAMRSLGIEPKVVPIRGGTDGARLSFMGLPTPNLFTGGHNFHGKYEFIPIHAMEKAIEVIVKIVELYGKKG</sequence>
<keyword evidence="6 11" id="KW-0645">Protease</keyword>
<keyword evidence="10 11" id="KW-0482">Metalloprotease</keyword>
<keyword evidence="5 11" id="KW-0963">Cytoplasm</keyword>
<dbReference type="InterPro" id="IPR002933">
    <property type="entry name" value="Peptidase_M20"/>
</dbReference>
<dbReference type="GO" id="GO:0043171">
    <property type="term" value="P:peptide catabolic process"/>
    <property type="evidence" value="ECO:0007669"/>
    <property type="project" value="UniProtKB-UniRule"/>
</dbReference>
<proteinExistence type="inferred from homology"/>
<dbReference type="FunFam" id="3.30.70.360:FF:000002">
    <property type="entry name" value="Peptidase T"/>
    <property type="match status" value="1"/>
</dbReference>
<keyword evidence="8 11" id="KW-0378">Hydrolase</keyword>
<dbReference type="NCBIfam" id="TIGR01882">
    <property type="entry name" value="peptidase-T"/>
    <property type="match status" value="1"/>
</dbReference>
<dbReference type="RefSeq" id="WP_170271716.1">
    <property type="nucleotide sequence ID" value="NZ_JABEQB010000053.1"/>
</dbReference>
<comment type="function">
    <text evidence="11">Cleaves the N-terminal amino acid of tripeptides.</text>
</comment>
<dbReference type="GO" id="GO:0045148">
    <property type="term" value="F:tripeptide aminopeptidase activity"/>
    <property type="evidence" value="ECO:0007669"/>
    <property type="project" value="UniProtKB-UniRule"/>
</dbReference>
<dbReference type="EC" id="3.4.11.4" evidence="11"/>
<dbReference type="PIRSF" id="PIRSF037215">
    <property type="entry name" value="Peptidase_M20B"/>
    <property type="match status" value="1"/>
</dbReference>
<feature type="binding site" evidence="11 13">
    <location>
        <position position="141"/>
    </location>
    <ligand>
        <name>Zn(2+)</name>
        <dbReference type="ChEBI" id="CHEBI:29105"/>
        <label>1</label>
    </ligand>
</feature>
<dbReference type="InterPro" id="IPR011650">
    <property type="entry name" value="Peptidase_M20_dimer"/>
</dbReference>
<dbReference type="GO" id="GO:0006508">
    <property type="term" value="P:proteolysis"/>
    <property type="evidence" value="ECO:0007669"/>
    <property type="project" value="UniProtKB-UniRule"/>
</dbReference>
<dbReference type="CDD" id="cd03892">
    <property type="entry name" value="M20_peptT"/>
    <property type="match status" value="1"/>
</dbReference>
<dbReference type="Pfam" id="PF07687">
    <property type="entry name" value="M20_dimer"/>
    <property type="match status" value="1"/>
</dbReference>
<dbReference type="EMBL" id="JABEQB010000053">
    <property type="protein sequence ID" value="NNG68046.1"/>
    <property type="molecule type" value="Genomic_DNA"/>
</dbReference>
<evidence type="ECO:0000256" key="6">
    <source>
        <dbReference type="ARBA" id="ARBA00022670"/>
    </source>
</evidence>
<evidence type="ECO:0000256" key="9">
    <source>
        <dbReference type="ARBA" id="ARBA00022833"/>
    </source>
</evidence>
<dbReference type="NCBIfam" id="NF009920">
    <property type="entry name" value="PRK13381.1"/>
    <property type="match status" value="1"/>
</dbReference>
<gene>
    <name evidence="11 15" type="primary">pepT</name>
    <name evidence="15" type="ORF">HKI81_12770</name>
</gene>
<feature type="binding site" evidence="11 13">
    <location>
        <position position="198"/>
    </location>
    <ligand>
        <name>Zn(2+)</name>
        <dbReference type="ChEBI" id="CHEBI:29105"/>
        <label>1</label>
    </ligand>
</feature>
<dbReference type="Pfam" id="PF01546">
    <property type="entry name" value="Peptidase_M20"/>
    <property type="match status" value="1"/>
</dbReference>
<comment type="subcellular location">
    <subcellularLocation>
        <location evidence="2 11">Cytoplasm</location>
    </subcellularLocation>
</comment>
<feature type="binding site" evidence="11 13">
    <location>
        <position position="141"/>
    </location>
    <ligand>
        <name>Zn(2+)</name>
        <dbReference type="ChEBI" id="CHEBI:29105"/>
        <label>2</label>
    </ligand>
</feature>
<dbReference type="HAMAP" id="MF_00550">
    <property type="entry name" value="Aminopeptidase_M20"/>
    <property type="match status" value="1"/>
</dbReference>
<dbReference type="AlphaFoldDB" id="A0A7Y2PM67"/>
<comment type="caution">
    <text evidence="15">The sequence shown here is derived from an EMBL/GenBank/DDBJ whole genome shotgun (WGS) entry which is preliminary data.</text>
</comment>
<evidence type="ECO:0000313" key="15">
    <source>
        <dbReference type="EMBL" id="NNG68046.1"/>
    </source>
</evidence>
<evidence type="ECO:0000256" key="4">
    <source>
        <dbReference type="ARBA" id="ARBA00022438"/>
    </source>
</evidence>
<keyword evidence="4 11" id="KW-0031">Aminopeptidase</keyword>
<reference evidence="15 16" key="1">
    <citation type="submission" date="2020-04" db="EMBL/GenBank/DDBJ databases">
        <title>Draft genome sequence of Caldanaerobacter sunterraneus. strain 1523vc isolated from Griffin hot spring, Kamchatka, Russia.</title>
        <authorList>
            <person name="Toshchakov S.V."/>
            <person name="Podosokorskaya O.A."/>
            <person name="Kublanov I.V."/>
            <person name="Korzhenkov A."/>
            <person name="Patrushev M.V."/>
        </authorList>
    </citation>
    <scope>NUCLEOTIDE SEQUENCE [LARGE SCALE GENOMIC DNA]</scope>
    <source>
        <strain evidence="15 16">1523vc</strain>
    </source>
</reference>
<dbReference type="PANTHER" id="PTHR42994:SF1">
    <property type="entry name" value="PEPTIDASE T"/>
    <property type="match status" value="1"/>
</dbReference>